<feature type="transmembrane region" description="Helical" evidence="8">
    <location>
        <begin position="46"/>
        <end position="67"/>
    </location>
</feature>
<keyword evidence="5 8" id="KW-0573">Peptidoglycan synthesis</keyword>
<keyword evidence="2 8" id="KW-1003">Cell membrane</keyword>
<evidence type="ECO:0000313" key="10">
    <source>
        <dbReference type="EMBL" id="MDK2562970.1"/>
    </source>
</evidence>
<feature type="transmembrane region" description="Helical" evidence="8">
    <location>
        <begin position="445"/>
        <end position="468"/>
    </location>
</feature>
<dbReference type="RefSeq" id="WP_284131940.1">
    <property type="nucleotide sequence ID" value="NZ_JASKYM010000002.1"/>
</dbReference>
<evidence type="ECO:0000256" key="7">
    <source>
        <dbReference type="ARBA" id="ARBA00023136"/>
    </source>
</evidence>
<accession>A0ABT7E7R0</accession>
<comment type="caution">
    <text evidence="10">The sequence shown here is derived from an EMBL/GenBank/DDBJ whole genome shotgun (WGS) entry which is preliminary data.</text>
</comment>
<name>A0ABT7E7R0_9FIRM</name>
<dbReference type="Pfam" id="PF03023">
    <property type="entry name" value="MurJ"/>
    <property type="match status" value="1"/>
</dbReference>
<evidence type="ECO:0000256" key="4">
    <source>
        <dbReference type="ARBA" id="ARBA00022960"/>
    </source>
</evidence>
<feature type="transmembrane region" description="Helical" evidence="8">
    <location>
        <begin position="307"/>
        <end position="325"/>
    </location>
</feature>
<protein>
    <recommendedName>
        <fullName evidence="8">Probable lipid II flippase MurJ</fullName>
    </recommendedName>
</protein>
<feature type="transmembrane region" description="Helical" evidence="8">
    <location>
        <begin position="345"/>
        <end position="366"/>
    </location>
</feature>
<dbReference type="EMBL" id="JASKYM010000002">
    <property type="protein sequence ID" value="MDK2562970.1"/>
    <property type="molecule type" value="Genomic_DNA"/>
</dbReference>
<reference evidence="10 11" key="1">
    <citation type="submission" date="2023-05" db="EMBL/GenBank/DDBJ databases">
        <title>Rombocin, a short stable natural nisin variant, displays selective antimicrobial activity against Listeria monocytogenes and employs dual mode of action to kill target bacterial strains.</title>
        <authorList>
            <person name="Wambui J."/>
            <person name="Stephan R."/>
            <person name="Kuipers O.P."/>
        </authorList>
    </citation>
    <scope>NUCLEOTIDE SEQUENCE [LARGE SCALE GENOMIC DNA]</scope>
    <source>
        <strain evidence="10 11">RC002</strain>
    </source>
</reference>
<feature type="transmembrane region" description="Helical" evidence="8">
    <location>
        <begin position="181"/>
        <end position="203"/>
    </location>
</feature>
<proteinExistence type="inferred from homology"/>
<feature type="transmembrane region" description="Helical" evidence="8">
    <location>
        <begin position="87"/>
        <end position="105"/>
    </location>
</feature>
<dbReference type="NCBIfam" id="TIGR01695">
    <property type="entry name" value="murJ_mviN"/>
    <property type="match status" value="1"/>
</dbReference>
<evidence type="ECO:0000256" key="8">
    <source>
        <dbReference type="HAMAP-Rule" id="MF_02078"/>
    </source>
</evidence>
<comment type="subcellular location">
    <subcellularLocation>
        <location evidence="1 8">Cell membrane</location>
        <topology evidence="1 8">Multi-pass membrane protein</topology>
    </subcellularLocation>
</comment>
<gene>
    <name evidence="8 10" type="primary">murJ</name>
    <name evidence="10" type="ORF">QOZ84_05390</name>
</gene>
<evidence type="ECO:0000256" key="6">
    <source>
        <dbReference type="ARBA" id="ARBA00022989"/>
    </source>
</evidence>
<keyword evidence="11" id="KW-1185">Reference proteome</keyword>
<evidence type="ECO:0000313" key="11">
    <source>
        <dbReference type="Proteomes" id="UP001301012"/>
    </source>
</evidence>
<dbReference type="Proteomes" id="UP001301012">
    <property type="component" value="Unassembled WGS sequence"/>
</dbReference>
<feature type="transmembrane region" description="Helical" evidence="8">
    <location>
        <begin position="125"/>
        <end position="142"/>
    </location>
</feature>
<dbReference type="PRINTS" id="PR01806">
    <property type="entry name" value="VIRFACTRMVIN"/>
</dbReference>
<dbReference type="HAMAP" id="MF_02078">
    <property type="entry name" value="MurJ_MviN"/>
    <property type="match status" value="1"/>
</dbReference>
<keyword evidence="7 8" id="KW-0472">Membrane</keyword>
<dbReference type="CDD" id="cd13123">
    <property type="entry name" value="MATE_MurJ_like"/>
    <property type="match status" value="1"/>
</dbReference>
<organism evidence="10 11">
    <name type="scientific">Romboutsia sedimentorum</name>
    <dbReference type="NCBI Taxonomy" id="1368474"/>
    <lineage>
        <taxon>Bacteria</taxon>
        <taxon>Bacillati</taxon>
        <taxon>Bacillota</taxon>
        <taxon>Clostridia</taxon>
        <taxon>Peptostreptococcales</taxon>
        <taxon>Peptostreptococcaceae</taxon>
        <taxon>Romboutsia</taxon>
    </lineage>
</organism>
<dbReference type="InterPro" id="IPR051050">
    <property type="entry name" value="Lipid_II_flippase_MurJ/MviN"/>
</dbReference>
<evidence type="ECO:0000256" key="2">
    <source>
        <dbReference type="ARBA" id="ARBA00022475"/>
    </source>
</evidence>
<comment type="pathway">
    <text evidence="8">Cell wall biogenesis; peptidoglycan biosynthesis.</text>
</comment>
<dbReference type="PANTHER" id="PTHR47019:SF1">
    <property type="entry name" value="LIPID II FLIPPASE MURJ"/>
    <property type="match status" value="1"/>
</dbReference>
<evidence type="ECO:0000256" key="9">
    <source>
        <dbReference type="PIRNR" id="PIRNR002869"/>
    </source>
</evidence>
<keyword evidence="6 8" id="KW-1133">Transmembrane helix</keyword>
<keyword evidence="8 9" id="KW-0961">Cell wall biogenesis/degradation</keyword>
<evidence type="ECO:0000256" key="3">
    <source>
        <dbReference type="ARBA" id="ARBA00022692"/>
    </source>
</evidence>
<comment type="similarity">
    <text evidence="8 9">Belongs to the MurJ/MviN family.</text>
</comment>
<dbReference type="PIRSF" id="PIRSF002869">
    <property type="entry name" value="MviN"/>
    <property type="match status" value="1"/>
</dbReference>
<feature type="transmembrane region" description="Helical" evidence="8">
    <location>
        <begin position="378"/>
        <end position="397"/>
    </location>
</feature>
<feature type="transmembrane region" description="Helical" evidence="8">
    <location>
        <begin position="403"/>
        <end position="425"/>
    </location>
</feature>
<evidence type="ECO:0000256" key="5">
    <source>
        <dbReference type="ARBA" id="ARBA00022984"/>
    </source>
</evidence>
<feature type="transmembrane region" description="Helical" evidence="8">
    <location>
        <begin position="267"/>
        <end position="287"/>
    </location>
</feature>
<feature type="transmembrane region" description="Helical" evidence="8">
    <location>
        <begin position="224"/>
        <end position="244"/>
    </location>
</feature>
<dbReference type="PANTHER" id="PTHR47019">
    <property type="entry name" value="LIPID II FLIPPASE MURJ"/>
    <property type="match status" value="1"/>
</dbReference>
<feature type="transmembrane region" description="Helical" evidence="8">
    <location>
        <begin position="154"/>
        <end position="175"/>
    </location>
</feature>
<keyword evidence="3 8" id="KW-0812">Transmembrane</keyword>
<keyword evidence="4 8" id="KW-0133">Cell shape</keyword>
<evidence type="ECO:0000256" key="1">
    <source>
        <dbReference type="ARBA" id="ARBA00004651"/>
    </source>
</evidence>
<keyword evidence="8 9" id="KW-0813">Transport</keyword>
<feature type="transmembrane region" description="Helical" evidence="8">
    <location>
        <begin position="474"/>
        <end position="495"/>
    </location>
</feature>
<dbReference type="InterPro" id="IPR004268">
    <property type="entry name" value="MurJ"/>
</dbReference>
<comment type="function">
    <text evidence="8 9">Involved in peptidoglycan biosynthesis. Transports lipid-linked peptidoglycan precursors from the inner to the outer leaflet of the cytoplasmic membrane.</text>
</comment>
<sequence>MSKMAKATLALMIVTMLSKFLGFGRELVLAAFYGTGIYSQAYISAMSIPSTLFTIIATAIVTTFMPLYFENYSLGNDEQGNKFTSNILNIVVVIGIVIGILGMVFTDELVKIFAMGYEGEKFALTVKFTRIMIFGGLFIALSRIMASFLQAKESFAISGMSGIPFNIIIITSIMLSVKVNIYILPIGTLLAMASQFIFQYIFARKKGYKYKFVLDVKDEYVKKMIWLLGPVIIGVCFNQLNTVIDRTLATNIGGGSAVSVLNYANKLNGFVMGLFITSIAAVVYPILSNCLSSDDKEGFSKSIVKSVNSAILLVVPVSVGAIVLSKPIVSLLFERGAFDERDTHMTAIALIFYSLGMVAFGLRDILGKVFYSLQDTKTPMINGIISVIINIILNLVLSKFMGYAGLAFATSISSTICIFLLFNSLKKKIGYFGQDKIIKATIKSLIAAIVMGVTTYFAYEVMISMLGVGSMSEAISLFTSIGLGAIVYGSLVILFKIEEVNVITNMIKNKVKKVKR</sequence>